<sequence length="106" mass="11870">MKARLLTVAGGIKTRLILLALALLAVVAWVIWWLRYAWAVAFSPRRAWRLAIAIDQLANAAFNGSEDETISSRAARARDSNRRWGCILCRLLDAIDHNHCNKSKGV</sequence>
<reference evidence="1 2" key="1">
    <citation type="submission" date="2016-10" db="EMBL/GenBank/DDBJ databases">
        <authorList>
            <person name="de Groot N.N."/>
        </authorList>
    </citation>
    <scope>NUCLEOTIDE SEQUENCE [LARGE SCALE GENOMIC DNA]</scope>
    <source>
        <strain evidence="1 2">ATCC 35958</strain>
    </source>
</reference>
<dbReference type="RefSeq" id="WP_091451341.1">
    <property type="nucleotide sequence ID" value="NZ_FOGD01000001.1"/>
</dbReference>
<accession>A0A1H9E2X5</accession>
<name>A0A1H9E2X5_9BURK</name>
<gene>
    <name evidence="1" type="ORF">SAMN02982919_00188</name>
</gene>
<evidence type="ECO:0000313" key="2">
    <source>
        <dbReference type="Proteomes" id="UP000199766"/>
    </source>
</evidence>
<evidence type="ECO:0000313" key="1">
    <source>
        <dbReference type="EMBL" id="SEQ20070.1"/>
    </source>
</evidence>
<dbReference type="EMBL" id="FOGD01000001">
    <property type="protein sequence ID" value="SEQ20070.1"/>
    <property type="molecule type" value="Genomic_DNA"/>
</dbReference>
<keyword evidence="2" id="KW-1185">Reference proteome</keyword>
<protein>
    <submittedName>
        <fullName evidence="1">Uncharacterized protein</fullName>
    </submittedName>
</protein>
<dbReference type="STRING" id="180197.SAMN02982919_00188"/>
<dbReference type="AlphaFoldDB" id="A0A1H9E2X5"/>
<dbReference type="Proteomes" id="UP000199766">
    <property type="component" value="Unassembled WGS sequence"/>
</dbReference>
<dbReference type="OrthoDB" id="8451539at2"/>
<proteinExistence type="predicted"/>
<organism evidence="1 2">
    <name type="scientific">Giesbergeria anulus</name>
    <dbReference type="NCBI Taxonomy" id="180197"/>
    <lineage>
        <taxon>Bacteria</taxon>
        <taxon>Pseudomonadati</taxon>
        <taxon>Pseudomonadota</taxon>
        <taxon>Betaproteobacteria</taxon>
        <taxon>Burkholderiales</taxon>
        <taxon>Comamonadaceae</taxon>
        <taxon>Giesbergeria</taxon>
    </lineage>
</organism>